<name>A0A1G2E648_9BACT</name>
<organism evidence="1 2">
    <name type="scientific">Candidatus Lloydbacteria bacterium RIFOXYC12_FULL_46_25</name>
    <dbReference type="NCBI Taxonomy" id="1798670"/>
    <lineage>
        <taxon>Bacteria</taxon>
        <taxon>Candidatus Lloydiibacteriota</taxon>
    </lineage>
</organism>
<sequence>MWVANIERVRILSTDLGHQKGGILMNFFPLIKETGSPNLPDGVMVLYEKPDVRSVLDFLSFWISYRDSTKKELIELPGIFINNEPTDPEELHAHLSGVFPDDEGIMDTEIATQIFDADRDFFEEYMNHLESFILPKEEDEDEDTDHPLWDTYDMFMYIELEFFPLKEEMH</sequence>
<evidence type="ECO:0000313" key="1">
    <source>
        <dbReference type="EMBL" id="OGZ20820.1"/>
    </source>
</evidence>
<protein>
    <submittedName>
        <fullName evidence="1">Uncharacterized protein</fullName>
    </submittedName>
</protein>
<dbReference type="Proteomes" id="UP000178106">
    <property type="component" value="Unassembled WGS sequence"/>
</dbReference>
<reference evidence="1 2" key="1">
    <citation type="journal article" date="2016" name="Nat. Commun.">
        <title>Thousands of microbial genomes shed light on interconnected biogeochemical processes in an aquifer system.</title>
        <authorList>
            <person name="Anantharaman K."/>
            <person name="Brown C.T."/>
            <person name="Hug L.A."/>
            <person name="Sharon I."/>
            <person name="Castelle C.J."/>
            <person name="Probst A.J."/>
            <person name="Thomas B.C."/>
            <person name="Singh A."/>
            <person name="Wilkins M.J."/>
            <person name="Karaoz U."/>
            <person name="Brodie E.L."/>
            <person name="Williams K.H."/>
            <person name="Hubbard S.S."/>
            <person name="Banfield J.F."/>
        </authorList>
    </citation>
    <scope>NUCLEOTIDE SEQUENCE [LARGE SCALE GENOMIC DNA]</scope>
</reference>
<dbReference type="EMBL" id="MHLU01000004">
    <property type="protein sequence ID" value="OGZ20820.1"/>
    <property type="molecule type" value="Genomic_DNA"/>
</dbReference>
<comment type="caution">
    <text evidence="1">The sequence shown here is derived from an EMBL/GenBank/DDBJ whole genome shotgun (WGS) entry which is preliminary data.</text>
</comment>
<proteinExistence type="predicted"/>
<dbReference type="AlphaFoldDB" id="A0A1G2E648"/>
<gene>
    <name evidence="1" type="ORF">A2494_02060</name>
</gene>
<evidence type="ECO:0000313" key="2">
    <source>
        <dbReference type="Proteomes" id="UP000178106"/>
    </source>
</evidence>
<accession>A0A1G2E648</accession>